<evidence type="ECO:0000259" key="2">
    <source>
        <dbReference type="PROSITE" id="PS50937"/>
    </source>
</evidence>
<evidence type="ECO:0000313" key="4">
    <source>
        <dbReference type="Proteomes" id="UP000285310"/>
    </source>
</evidence>
<dbReference type="CDD" id="cd04785">
    <property type="entry name" value="HTH_CadR-PbrR-like"/>
    <property type="match status" value="1"/>
</dbReference>
<dbReference type="Proteomes" id="UP000285310">
    <property type="component" value="Unassembled WGS sequence"/>
</dbReference>
<dbReference type="PROSITE" id="PS50937">
    <property type="entry name" value="HTH_MERR_2"/>
    <property type="match status" value="1"/>
</dbReference>
<keyword evidence="4" id="KW-1185">Reference proteome</keyword>
<dbReference type="InterPro" id="IPR047057">
    <property type="entry name" value="MerR_fam"/>
</dbReference>
<dbReference type="SMART" id="SM00422">
    <property type="entry name" value="HTH_MERR"/>
    <property type="match status" value="1"/>
</dbReference>
<name>A0A423Q0N2_9GAMM</name>
<evidence type="ECO:0000313" key="3">
    <source>
        <dbReference type="EMBL" id="ROO31821.1"/>
    </source>
</evidence>
<dbReference type="OrthoDB" id="9808480at2"/>
<dbReference type="PRINTS" id="PR00040">
    <property type="entry name" value="HTHMERR"/>
</dbReference>
<dbReference type="InterPro" id="IPR000551">
    <property type="entry name" value="MerR-type_HTH_dom"/>
</dbReference>
<dbReference type="EMBL" id="AYKG01000004">
    <property type="protein sequence ID" value="ROO31821.1"/>
    <property type="molecule type" value="Genomic_DNA"/>
</dbReference>
<dbReference type="AlphaFoldDB" id="A0A423Q0N2"/>
<protein>
    <submittedName>
        <fullName evidence="3">MerR family transcriptional regulator</fullName>
    </submittedName>
</protein>
<accession>A0A423Q0N2</accession>
<evidence type="ECO:0000256" key="1">
    <source>
        <dbReference type="ARBA" id="ARBA00023125"/>
    </source>
</evidence>
<dbReference type="SUPFAM" id="SSF46955">
    <property type="entry name" value="Putative DNA-binding domain"/>
    <property type="match status" value="1"/>
</dbReference>
<keyword evidence="1" id="KW-0238">DNA-binding</keyword>
<dbReference type="RefSeq" id="WP_006911929.1">
    <property type="nucleotide sequence ID" value="NZ_AYKG01000004.1"/>
</dbReference>
<feature type="domain" description="HTH merR-type" evidence="2">
    <location>
        <begin position="5"/>
        <end position="74"/>
    </location>
</feature>
<dbReference type="PANTHER" id="PTHR30204">
    <property type="entry name" value="REDOX-CYCLING DRUG-SENSING TRANSCRIPTIONAL ACTIVATOR SOXR"/>
    <property type="match status" value="1"/>
</dbReference>
<comment type="caution">
    <text evidence="3">The sequence shown here is derived from an EMBL/GenBank/DDBJ whole genome shotgun (WGS) entry which is preliminary data.</text>
</comment>
<dbReference type="InParanoid" id="A0A423Q0N2"/>
<dbReference type="GO" id="GO:0003700">
    <property type="term" value="F:DNA-binding transcription factor activity"/>
    <property type="evidence" value="ECO:0007669"/>
    <property type="project" value="InterPro"/>
</dbReference>
<dbReference type="PANTHER" id="PTHR30204:SF92">
    <property type="entry name" value="HTH-TYPE TRANSCRIPTIONAL REGULATOR ZNTR"/>
    <property type="match status" value="1"/>
</dbReference>
<dbReference type="Pfam" id="PF13411">
    <property type="entry name" value="MerR_1"/>
    <property type="match status" value="1"/>
</dbReference>
<sequence length="135" mass="15080">MTQSDLRIGDLARRTGVGVATIRYYGDVGLLPEAGRSEGGQRYYDTSHLERLIFIKRCRELGFSQDDVRTLLTHADQSEASCEDVARLAEKHLEAVRDKLATLQALENSLDDMIHACHGGRIEDCRIVKALANNH</sequence>
<reference evidence="3 4" key="1">
    <citation type="submission" date="2013-10" db="EMBL/GenBank/DDBJ databases">
        <title>Salinisphaera japonica YTM-1 Genome Sequencing.</title>
        <authorList>
            <person name="Lai Q."/>
            <person name="Li C."/>
            <person name="Shao Z."/>
        </authorList>
    </citation>
    <scope>NUCLEOTIDE SEQUENCE [LARGE SCALE GENOMIC DNA]</scope>
    <source>
        <strain evidence="3 4">YTM-1</strain>
    </source>
</reference>
<gene>
    <name evidence="3" type="ORF">SAJA_02530</name>
</gene>
<organism evidence="3 4">
    <name type="scientific">Salinisphaera japonica YTM-1</name>
    <dbReference type="NCBI Taxonomy" id="1209778"/>
    <lineage>
        <taxon>Bacteria</taxon>
        <taxon>Pseudomonadati</taxon>
        <taxon>Pseudomonadota</taxon>
        <taxon>Gammaproteobacteria</taxon>
        <taxon>Salinisphaerales</taxon>
        <taxon>Salinisphaeraceae</taxon>
        <taxon>Salinisphaera</taxon>
    </lineage>
</organism>
<dbReference type="GO" id="GO:0003677">
    <property type="term" value="F:DNA binding"/>
    <property type="evidence" value="ECO:0007669"/>
    <property type="project" value="UniProtKB-KW"/>
</dbReference>
<dbReference type="Gene3D" id="1.10.1660.10">
    <property type="match status" value="1"/>
</dbReference>
<proteinExistence type="predicted"/>
<dbReference type="InterPro" id="IPR009061">
    <property type="entry name" value="DNA-bd_dom_put_sf"/>
</dbReference>